<keyword evidence="2" id="KW-0732">Signal</keyword>
<feature type="signal peptide" evidence="2">
    <location>
        <begin position="1"/>
        <end position="17"/>
    </location>
</feature>
<evidence type="ECO:0000256" key="2">
    <source>
        <dbReference type="SAM" id="SignalP"/>
    </source>
</evidence>
<sequence length="131" mass="14341">MALALMLSSHFFSGLMALADFDSAKHTFIDNVQLSGSTLHYLSLVVLTIALANIVLPVSIVFIKGHSSKLLCVVMSIFVLAKSYSFHNSQRRLHWANTELDEECLCLDLLVSIGLLIYGGTGCKSISRHEA</sequence>
<keyword evidence="1" id="KW-0812">Transmembrane</keyword>
<reference evidence="3" key="1">
    <citation type="submission" date="2023-07" db="EMBL/GenBank/DDBJ databases">
        <authorList>
            <consortium name="AG Swart"/>
            <person name="Singh M."/>
            <person name="Singh A."/>
            <person name="Seah K."/>
            <person name="Emmerich C."/>
        </authorList>
    </citation>
    <scope>NUCLEOTIDE SEQUENCE</scope>
    <source>
        <strain evidence="3">DP1</strain>
    </source>
</reference>
<protein>
    <submittedName>
        <fullName evidence="3">Uncharacterized protein</fullName>
    </submittedName>
</protein>
<keyword evidence="1" id="KW-1133">Transmembrane helix</keyword>
<keyword evidence="4" id="KW-1185">Reference proteome</keyword>
<accession>A0AAD2D7Z3</accession>
<evidence type="ECO:0000313" key="3">
    <source>
        <dbReference type="EMBL" id="CAI2384322.1"/>
    </source>
</evidence>
<dbReference type="AlphaFoldDB" id="A0AAD2D7Z3"/>
<proteinExistence type="predicted"/>
<evidence type="ECO:0000313" key="4">
    <source>
        <dbReference type="Proteomes" id="UP001295684"/>
    </source>
</evidence>
<keyword evidence="1" id="KW-0472">Membrane</keyword>
<evidence type="ECO:0000256" key="1">
    <source>
        <dbReference type="SAM" id="Phobius"/>
    </source>
</evidence>
<organism evidence="3 4">
    <name type="scientific">Euplotes crassus</name>
    <dbReference type="NCBI Taxonomy" id="5936"/>
    <lineage>
        <taxon>Eukaryota</taxon>
        <taxon>Sar</taxon>
        <taxon>Alveolata</taxon>
        <taxon>Ciliophora</taxon>
        <taxon>Intramacronucleata</taxon>
        <taxon>Spirotrichea</taxon>
        <taxon>Hypotrichia</taxon>
        <taxon>Euplotida</taxon>
        <taxon>Euplotidae</taxon>
        <taxon>Moneuplotes</taxon>
    </lineage>
</organism>
<comment type="caution">
    <text evidence="3">The sequence shown here is derived from an EMBL/GenBank/DDBJ whole genome shotgun (WGS) entry which is preliminary data.</text>
</comment>
<feature type="transmembrane region" description="Helical" evidence="1">
    <location>
        <begin position="41"/>
        <end position="63"/>
    </location>
</feature>
<dbReference type="Proteomes" id="UP001295684">
    <property type="component" value="Unassembled WGS sequence"/>
</dbReference>
<gene>
    <name evidence="3" type="ORF">ECRASSUSDP1_LOCUS25847</name>
</gene>
<name>A0AAD2D7Z3_EUPCR</name>
<dbReference type="EMBL" id="CAMPGE010026647">
    <property type="protein sequence ID" value="CAI2384322.1"/>
    <property type="molecule type" value="Genomic_DNA"/>
</dbReference>
<feature type="chain" id="PRO_5042139935" evidence="2">
    <location>
        <begin position="18"/>
        <end position="131"/>
    </location>
</feature>